<sequence length="132" mass="15115">MVGDSVSGQRAEDFRLFRHRTRQFSAFLEQRELVKRYDPTKDVLWVPTDSLDYIDGNGVDLFGAKTQGYPYHLAILFEAQDEEHYLRGIADASTRNGFALQEAAWKAIDGEENIEILKGLFALSLVDNREMQ</sequence>
<dbReference type="EMBL" id="CAADFE010000054">
    <property type="protein sequence ID" value="VFJ73796.1"/>
    <property type="molecule type" value="Genomic_DNA"/>
</dbReference>
<name>A0A450TX37_9GAMM</name>
<organism evidence="1">
    <name type="scientific">Candidatus Kentrum sp. FW</name>
    <dbReference type="NCBI Taxonomy" id="2126338"/>
    <lineage>
        <taxon>Bacteria</taxon>
        <taxon>Pseudomonadati</taxon>
        <taxon>Pseudomonadota</taxon>
        <taxon>Gammaproteobacteria</taxon>
        <taxon>Candidatus Kentrum</taxon>
    </lineage>
</organism>
<protein>
    <submittedName>
        <fullName evidence="1">Uncharacterized protein</fullName>
    </submittedName>
</protein>
<proteinExistence type="predicted"/>
<evidence type="ECO:0000313" key="1">
    <source>
        <dbReference type="EMBL" id="VFJ73796.1"/>
    </source>
</evidence>
<accession>A0A450TX37</accession>
<dbReference type="AlphaFoldDB" id="A0A450TX37"/>
<reference evidence="1" key="1">
    <citation type="submission" date="2019-02" db="EMBL/GenBank/DDBJ databases">
        <authorList>
            <person name="Gruber-Vodicka R. H."/>
            <person name="Seah K. B. B."/>
        </authorList>
    </citation>
    <scope>NUCLEOTIDE SEQUENCE</scope>
    <source>
        <strain evidence="1">BECK_BZ131</strain>
    </source>
</reference>
<gene>
    <name evidence="1" type="ORF">BECKFW1821C_GA0114237_105430</name>
</gene>